<organism evidence="2 3">
    <name type="scientific">Bowdeniella nasicola</name>
    <dbReference type="NCBI Taxonomy" id="208480"/>
    <lineage>
        <taxon>Bacteria</taxon>
        <taxon>Bacillati</taxon>
        <taxon>Actinomycetota</taxon>
        <taxon>Actinomycetes</taxon>
        <taxon>Actinomycetales</taxon>
        <taxon>Actinomycetaceae</taxon>
        <taxon>Bowdeniella</taxon>
    </lineage>
</organism>
<dbReference type="InterPro" id="IPR041629">
    <property type="entry name" value="SCP_3"/>
</dbReference>
<sequence length="120" mass="13022">MARALDETRARAALAEFARAGTLARADLFLAARYALAELERLHPGRSVEVRLPPAGAVQVIAGPTHTRGTPPNVVECRPQVWLQLALGLRSWQDACASGDVQWSGTRADLSAYVPYLDKE</sequence>
<proteinExistence type="predicted"/>
<comment type="caution">
    <text evidence="2">The sequence shown here is derived from an EMBL/GenBank/DDBJ whole genome shotgun (WGS) entry which is preliminary data.</text>
</comment>
<dbReference type="Proteomes" id="UP000185628">
    <property type="component" value="Unassembled WGS sequence"/>
</dbReference>
<dbReference type="RefSeq" id="WP_073717359.1">
    <property type="nucleotide sequence ID" value="NZ_MQVR01000081.1"/>
</dbReference>
<dbReference type="OrthoDB" id="8481083at2"/>
<gene>
    <name evidence="2" type="ORF">BSZ39_10890</name>
</gene>
<evidence type="ECO:0000313" key="3">
    <source>
        <dbReference type="Proteomes" id="UP000185628"/>
    </source>
</evidence>
<dbReference type="Gene3D" id="3.30.1050.40">
    <property type="match status" value="1"/>
</dbReference>
<dbReference type="AlphaFoldDB" id="A0A1Q5Q0F6"/>
<dbReference type="EMBL" id="MQVR01000081">
    <property type="protein sequence ID" value="OKL53169.1"/>
    <property type="molecule type" value="Genomic_DNA"/>
</dbReference>
<name>A0A1Q5Q0F6_9ACTO</name>
<protein>
    <recommendedName>
        <fullName evidence="1">Bacterial SCP orthologue domain-containing protein</fullName>
    </recommendedName>
</protein>
<evidence type="ECO:0000313" key="2">
    <source>
        <dbReference type="EMBL" id="OKL53169.1"/>
    </source>
</evidence>
<dbReference type="Pfam" id="PF17844">
    <property type="entry name" value="SCP_3"/>
    <property type="match status" value="1"/>
</dbReference>
<accession>A0A1Q5Q0F6</accession>
<keyword evidence="3" id="KW-1185">Reference proteome</keyword>
<evidence type="ECO:0000259" key="1">
    <source>
        <dbReference type="Pfam" id="PF17844"/>
    </source>
</evidence>
<reference evidence="3" key="1">
    <citation type="submission" date="2016-12" db="EMBL/GenBank/DDBJ databases">
        <authorList>
            <person name="Meng X."/>
        </authorList>
    </citation>
    <scope>NUCLEOTIDE SEQUENCE [LARGE SCALE GENOMIC DNA]</scope>
    <source>
        <strain evidence="3">DSM 19116</strain>
    </source>
</reference>
<feature type="domain" description="Bacterial SCP orthologue" evidence="1">
    <location>
        <begin position="25"/>
        <end position="115"/>
    </location>
</feature>